<dbReference type="RefSeq" id="XP_002910112.1">
    <property type="nucleotide sequence ID" value="XM_002910066.1"/>
</dbReference>
<comment type="caution">
    <text evidence="11">The sequence shown here is derived from an EMBL/GenBank/DDBJ whole genome shotgun (WGS) entry which is preliminary data.</text>
</comment>
<keyword evidence="8 10" id="KW-0503">Monooxygenase</keyword>
<evidence type="ECO:0000256" key="6">
    <source>
        <dbReference type="ARBA" id="ARBA00023002"/>
    </source>
</evidence>
<comment type="similarity">
    <text evidence="3 10">Belongs to the cytochrome P450 family.</text>
</comment>
<feature type="binding site" description="axial binding residue" evidence="9">
    <location>
        <position position="454"/>
    </location>
    <ligand>
        <name>heme</name>
        <dbReference type="ChEBI" id="CHEBI:30413"/>
    </ligand>
    <ligandPart>
        <name>Fe</name>
        <dbReference type="ChEBI" id="CHEBI:18248"/>
    </ligandPart>
</feature>
<protein>
    <submittedName>
        <fullName evidence="11">Cytochrome P450</fullName>
    </submittedName>
</protein>
<evidence type="ECO:0000256" key="3">
    <source>
        <dbReference type="ARBA" id="ARBA00010617"/>
    </source>
</evidence>
<dbReference type="PROSITE" id="PS00086">
    <property type="entry name" value="CYTOCHROME_P450"/>
    <property type="match status" value="1"/>
</dbReference>
<keyword evidence="4 9" id="KW-0349">Heme</keyword>
<dbReference type="PANTHER" id="PTHR46300:SF7">
    <property type="entry name" value="P450, PUTATIVE (EUROFUNG)-RELATED"/>
    <property type="match status" value="1"/>
</dbReference>
<name>D6RQS0_COPC7</name>
<sequence>MSPVLLPALMDTLYQFPLLPAVAASGVLWYWFNSSSTLKSTSTVGALRRKRLPGPRRLPIIGNVLQMPQERPWLVFAEWAKRYGNLFQVDILGQPLVVINSAKTALDLLDKKSATNSNRPHFVMAGELSGYGTMFPIMPYGESWRRHRRVVAQDFAQGVVGRYAPLQEKETRLLFRNVLANPENLKSEIALRVGIIIIRITYGYYIQSKDDPILTTPLQAMHNFSIATTPGNFIVDFLPFLKHIPEWMPGSRFHRIAREWREVVRVATFTPYEWCKRNLETGKTLMPNLCGNLLSSGTLSAEEERTLAFASSSVMGGGLDSNVSSALSFFMAMILNPNVQRKAQAEIDAVVGSDRLPSISDRASLPYVRSVMTEVLRWAPAFPMGIAHSSTEDDVYEGYHIPKGAILMPNVWNMLRDPEVYQNPMEFRPERYGNSDAEMTKVNDLVFGFGRRVCPGMHLAENTLFSIIATSLATCTVLPALDESGNPVLPDPLDYTTGTISFPSPFPYRLLPRSEKAVTMLAEISTDPE</sequence>
<dbReference type="OrthoDB" id="2789670at2759"/>
<dbReference type="PANTHER" id="PTHR46300">
    <property type="entry name" value="P450, PUTATIVE (EUROFUNG)-RELATED-RELATED"/>
    <property type="match status" value="1"/>
</dbReference>
<dbReference type="InterPro" id="IPR017972">
    <property type="entry name" value="Cyt_P450_CS"/>
</dbReference>
<dbReference type="GO" id="GO:0004497">
    <property type="term" value="F:monooxygenase activity"/>
    <property type="evidence" value="ECO:0007669"/>
    <property type="project" value="UniProtKB-KW"/>
</dbReference>
<evidence type="ECO:0000313" key="11">
    <source>
        <dbReference type="EMBL" id="EFI26618.1"/>
    </source>
</evidence>
<evidence type="ECO:0000256" key="10">
    <source>
        <dbReference type="RuleBase" id="RU000461"/>
    </source>
</evidence>
<keyword evidence="7 9" id="KW-0408">Iron</keyword>
<evidence type="ECO:0000256" key="2">
    <source>
        <dbReference type="ARBA" id="ARBA00005179"/>
    </source>
</evidence>
<dbReference type="STRING" id="240176.D6RQS0"/>
<dbReference type="SUPFAM" id="SSF48264">
    <property type="entry name" value="Cytochrome P450"/>
    <property type="match status" value="1"/>
</dbReference>
<evidence type="ECO:0000256" key="5">
    <source>
        <dbReference type="ARBA" id="ARBA00022723"/>
    </source>
</evidence>
<dbReference type="EMBL" id="AACS02000012">
    <property type="protein sequence ID" value="EFI26618.1"/>
    <property type="molecule type" value="Genomic_DNA"/>
</dbReference>
<keyword evidence="5 9" id="KW-0479">Metal-binding</keyword>
<dbReference type="HOGENOM" id="CLU_001570_2_3_1"/>
<dbReference type="AlphaFoldDB" id="D6RQS0"/>
<dbReference type="GO" id="GO:0005506">
    <property type="term" value="F:iron ion binding"/>
    <property type="evidence" value="ECO:0007669"/>
    <property type="project" value="InterPro"/>
</dbReference>
<dbReference type="PRINTS" id="PR00463">
    <property type="entry name" value="EP450I"/>
</dbReference>
<comment type="pathway">
    <text evidence="2">Secondary metabolite biosynthesis.</text>
</comment>
<keyword evidence="6 10" id="KW-0560">Oxidoreductase</keyword>
<dbReference type="InterPro" id="IPR001128">
    <property type="entry name" value="Cyt_P450"/>
</dbReference>
<dbReference type="InParanoid" id="D6RQS0"/>
<dbReference type="CDD" id="cd11065">
    <property type="entry name" value="CYP64-like"/>
    <property type="match status" value="1"/>
</dbReference>
<dbReference type="GO" id="GO:0020037">
    <property type="term" value="F:heme binding"/>
    <property type="evidence" value="ECO:0007669"/>
    <property type="project" value="InterPro"/>
</dbReference>
<dbReference type="KEGG" id="cci:CC1G_15390"/>
<dbReference type="eggNOG" id="KOG0156">
    <property type="taxonomic scope" value="Eukaryota"/>
</dbReference>
<gene>
    <name evidence="11" type="ORF">CC1G_15390</name>
</gene>
<evidence type="ECO:0000256" key="8">
    <source>
        <dbReference type="ARBA" id="ARBA00023033"/>
    </source>
</evidence>
<dbReference type="VEuPathDB" id="FungiDB:CC1G_15390"/>
<dbReference type="Pfam" id="PF00067">
    <property type="entry name" value="p450"/>
    <property type="match status" value="1"/>
</dbReference>
<evidence type="ECO:0000313" key="12">
    <source>
        <dbReference type="Proteomes" id="UP000001861"/>
    </source>
</evidence>
<dbReference type="InterPro" id="IPR036396">
    <property type="entry name" value="Cyt_P450_sf"/>
</dbReference>
<evidence type="ECO:0000256" key="7">
    <source>
        <dbReference type="ARBA" id="ARBA00023004"/>
    </source>
</evidence>
<proteinExistence type="inferred from homology"/>
<evidence type="ECO:0000256" key="1">
    <source>
        <dbReference type="ARBA" id="ARBA00001971"/>
    </source>
</evidence>
<dbReference type="Proteomes" id="UP000001861">
    <property type="component" value="Unassembled WGS sequence"/>
</dbReference>
<comment type="cofactor">
    <cofactor evidence="1 9">
        <name>heme</name>
        <dbReference type="ChEBI" id="CHEBI:30413"/>
    </cofactor>
</comment>
<dbReference type="GO" id="GO:0016705">
    <property type="term" value="F:oxidoreductase activity, acting on paired donors, with incorporation or reduction of molecular oxygen"/>
    <property type="evidence" value="ECO:0007669"/>
    <property type="project" value="InterPro"/>
</dbReference>
<accession>D6RQS0</accession>
<evidence type="ECO:0000256" key="4">
    <source>
        <dbReference type="ARBA" id="ARBA00022617"/>
    </source>
</evidence>
<reference evidence="11 12" key="1">
    <citation type="journal article" date="2010" name="Proc. Natl. Acad. Sci. U.S.A.">
        <title>Insights into evolution of multicellular fungi from the assembled chromosomes of the mushroom Coprinopsis cinerea (Coprinus cinereus).</title>
        <authorList>
            <person name="Stajich J.E."/>
            <person name="Wilke S.K."/>
            <person name="Ahren D."/>
            <person name="Au C.H."/>
            <person name="Birren B.W."/>
            <person name="Borodovsky M."/>
            <person name="Burns C."/>
            <person name="Canback B."/>
            <person name="Casselton L.A."/>
            <person name="Cheng C.K."/>
            <person name="Deng J."/>
            <person name="Dietrich F.S."/>
            <person name="Fargo D.C."/>
            <person name="Farman M.L."/>
            <person name="Gathman A.C."/>
            <person name="Goldberg J."/>
            <person name="Guigo R."/>
            <person name="Hoegger P.J."/>
            <person name="Hooker J.B."/>
            <person name="Huggins A."/>
            <person name="James T.Y."/>
            <person name="Kamada T."/>
            <person name="Kilaru S."/>
            <person name="Kodira C."/>
            <person name="Kues U."/>
            <person name="Kupfer D."/>
            <person name="Kwan H.S."/>
            <person name="Lomsadze A."/>
            <person name="Li W."/>
            <person name="Lilly W.W."/>
            <person name="Ma L.J."/>
            <person name="Mackey A.J."/>
            <person name="Manning G."/>
            <person name="Martin F."/>
            <person name="Muraguchi H."/>
            <person name="Natvig D.O."/>
            <person name="Palmerini H."/>
            <person name="Ramesh M.A."/>
            <person name="Rehmeyer C.J."/>
            <person name="Roe B.A."/>
            <person name="Shenoy N."/>
            <person name="Stanke M."/>
            <person name="Ter-Hovhannisyan V."/>
            <person name="Tunlid A."/>
            <person name="Velagapudi R."/>
            <person name="Vision T.J."/>
            <person name="Zeng Q."/>
            <person name="Zolan M.E."/>
            <person name="Pukkila P.J."/>
        </authorList>
    </citation>
    <scope>NUCLEOTIDE SEQUENCE [LARGE SCALE GENOMIC DNA]</scope>
    <source>
        <strain evidence="12">Okayama-7 / 130 / ATCC MYA-4618 / FGSC 9003</strain>
    </source>
</reference>
<evidence type="ECO:0000256" key="9">
    <source>
        <dbReference type="PIRSR" id="PIRSR602401-1"/>
    </source>
</evidence>
<dbReference type="OMA" id="FTMRPHP"/>
<dbReference type="GeneID" id="9380061"/>
<dbReference type="Gene3D" id="1.10.630.10">
    <property type="entry name" value="Cytochrome P450"/>
    <property type="match status" value="1"/>
</dbReference>
<dbReference type="InterPro" id="IPR050364">
    <property type="entry name" value="Cytochrome_P450_fung"/>
</dbReference>
<dbReference type="InterPro" id="IPR002401">
    <property type="entry name" value="Cyt_P450_E_grp-I"/>
</dbReference>
<keyword evidence="12" id="KW-1185">Reference proteome</keyword>
<dbReference type="PRINTS" id="PR00385">
    <property type="entry name" value="P450"/>
</dbReference>
<organism evidence="11 12">
    <name type="scientific">Coprinopsis cinerea (strain Okayama-7 / 130 / ATCC MYA-4618 / FGSC 9003)</name>
    <name type="common">Inky cap fungus</name>
    <name type="synonym">Hormographiella aspergillata</name>
    <dbReference type="NCBI Taxonomy" id="240176"/>
    <lineage>
        <taxon>Eukaryota</taxon>
        <taxon>Fungi</taxon>
        <taxon>Dikarya</taxon>
        <taxon>Basidiomycota</taxon>
        <taxon>Agaricomycotina</taxon>
        <taxon>Agaricomycetes</taxon>
        <taxon>Agaricomycetidae</taxon>
        <taxon>Agaricales</taxon>
        <taxon>Agaricineae</taxon>
        <taxon>Psathyrellaceae</taxon>
        <taxon>Coprinopsis</taxon>
    </lineage>
</organism>